<accession>A0A8T4IZJ6</accession>
<name>A0A8T4IZJ6_9ACTN</name>
<dbReference type="PROSITE" id="PS51257">
    <property type="entry name" value="PROKAR_LIPOPROTEIN"/>
    <property type="match status" value="1"/>
</dbReference>
<dbReference type="EMBL" id="JAGSMN010001098">
    <property type="protein sequence ID" value="MBR7677871.1"/>
    <property type="molecule type" value="Genomic_DNA"/>
</dbReference>
<protein>
    <submittedName>
        <fullName evidence="2">SAF domain-containing protein</fullName>
    </submittedName>
</protein>
<feature type="domain" description="SAF" evidence="1">
    <location>
        <begin position="38"/>
        <end position="101"/>
    </location>
</feature>
<comment type="caution">
    <text evidence="2">The sequence shown here is derived from an EMBL/GenBank/DDBJ whole genome shotgun (WGS) entry which is preliminary data.</text>
</comment>
<keyword evidence="3" id="KW-1185">Reference proteome</keyword>
<evidence type="ECO:0000313" key="3">
    <source>
        <dbReference type="Proteomes" id="UP000675554"/>
    </source>
</evidence>
<proteinExistence type="predicted"/>
<dbReference type="Gene3D" id="3.90.1210.10">
    <property type="entry name" value="Antifreeze-like/N-acetylneuraminic acid synthase C-terminal domain"/>
    <property type="match status" value="1"/>
</dbReference>
<dbReference type="InterPro" id="IPR013974">
    <property type="entry name" value="SAF"/>
</dbReference>
<dbReference type="SMART" id="SM00858">
    <property type="entry name" value="SAF"/>
    <property type="match status" value="1"/>
</dbReference>
<sequence length="204" mass="20555">MTAMRRRRQLPYLALGAVLVLSCATAGVVVGAHLDDREAVLVAARAVSVGQELAARDVRQVSMATDSGLEPIPASSLPQVEGRRLAYSLPAGAVLTKDAVGGARIPPAGQAVAAVGLKPGQFPSSLERGSRVVVVVAASEGSSSGGSSTASSSLSWSATVSDIQLKDNGQTTVVSLQTGTDDARHMAAVPEGQLRVVTVSGGGS</sequence>
<dbReference type="AlphaFoldDB" id="A0A8T4IZJ6"/>
<dbReference type="Pfam" id="PF08666">
    <property type="entry name" value="SAF"/>
    <property type="match status" value="1"/>
</dbReference>
<gene>
    <name evidence="2" type="ORF">KDA82_33780</name>
</gene>
<evidence type="ECO:0000259" key="1">
    <source>
        <dbReference type="SMART" id="SM00858"/>
    </source>
</evidence>
<dbReference type="Proteomes" id="UP000675554">
    <property type="component" value="Unassembled WGS sequence"/>
</dbReference>
<evidence type="ECO:0000313" key="2">
    <source>
        <dbReference type="EMBL" id="MBR7677871.1"/>
    </source>
</evidence>
<dbReference type="CDD" id="cd11614">
    <property type="entry name" value="SAF_CpaB_FlgA_like"/>
    <property type="match status" value="1"/>
</dbReference>
<reference evidence="2" key="1">
    <citation type="submission" date="2021-04" db="EMBL/GenBank/DDBJ databases">
        <title>Sequencing of actinobacteria type strains.</title>
        <authorList>
            <person name="Nguyen G.-S."/>
            <person name="Wentzel A."/>
        </authorList>
    </citation>
    <scope>NUCLEOTIDE SEQUENCE</scope>
    <source>
        <strain evidence="2">DSM 42095</strain>
    </source>
</reference>
<organism evidence="2 3">
    <name type="scientific">Streptomyces daliensis</name>
    <dbReference type="NCBI Taxonomy" id="299421"/>
    <lineage>
        <taxon>Bacteria</taxon>
        <taxon>Bacillati</taxon>
        <taxon>Actinomycetota</taxon>
        <taxon>Actinomycetes</taxon>
        <taxon>Kitasatosporales</taxon>
        <taxon>Streptomycetaceae</taxon>
        <taxon>Streptomyces</taxon>
    </lineage>
</organism>